<dbReference type="Pfam" id="PF01590">
    <property type="entry name" value="GAF"/>
    <property type="match status" value="1"/>
</dbReference>
<keyword evidence="4" id="KW-1185">Reference proteome</keyword>
<name>A0A6M4IPN2_9BACT</name>
<protein>
    <submittedName>
        <fullName evidence="3">GAF domain-containing protein</fullName>
    </submittedName>
</protein>
<gene>
    <name evidence="3" type="ORF">HKW67_14755</name>
</gene>
<evidence type="ECO:0000256" key="1">
    <source>
        <dbReference type="ARBA" id="ARBA00038454"/>
    </source>
</evidence>
<dbReference type="GO" id="GO:0033745">
    <property type="term" value="F:L-methionine-(R)-S-oxide reductase activity"/>
    <property type="evidence" value="ECO:0007669"/>
    <property type="project" value="TreeGrafter"/>
</dbReference>
<dbReference type="GO" id="GO:0005829">
    <property type="term" value="C:cytosol"/>
    <property type="evidence" value="ECO:0007669"/>
    <property type="project" value="TreeGrafter"/>
</dbReference>
<sequence>MEPVIPDLRAEPRASAYAQLLEMQSLLLEGSDDAIAGMATVSALLHHAFGHLWTGFYRVVEPGRLLRVGPYQGSLGCQEITFGRGVCGTAAAERRTVLVADVHDFPGHITCDPRSQSEIVVPVFDASGALIAVLDIDSSVPAAFGDADRDGLEKLVAWFARATYVPVPA</sequence>
<organism evidence="3 4">
    <name type="scientific">Gemmatimonas groenlandica</name>
    <dbReference type="NCBI Taxonomy" id="2732249"/>
    <lineage>
        <taxon>Bacteria</taxon>
        <taxon>Pseudomonadati</taxon>
        <taxon>Gemmatimonadota</taxon>
        <taxon>Gemmatimonadia</taxon>
        <taxon>Gemmatimonadales</taxon>
        <taxon>Gemmatimonadaceae</taxon>
        <taxon>Gemmatimonas</taxon>
    </lineage>
</organism>
<dbReference type="Gene3D" id="3.30.450.40">
    <property type="match status" value="1"/>
</dbReference>
<dbReference type="SUPFAM" id="SSF55781">
    <property type="entry name" value="GAF domain-like"/>
    <property type="match status" value="1"/>
</dbReference>
<comment type="similarity">
    <text evidence="1">Belongs to the free Met sulfoxide reductase family.</text>
</comment>
<evidence type="ECO:0000313" key="3">
    <source>
        <dbReference type="EMBL" id="QJR36680.1"/>
    </source>
</evidence>
<dbReference type="RefSeq" id="WP_171226113.1">
    <property type="nucleotide sequence ID" value="NZ_CP053085.1"/>
</dbReference>
<dbReference type="InterPro" id="IPR051330">
    <property type="entry name" value="Phosphatase_reg/MetRdx"/>
</dbReference>
<dbReference type="EMBL" id="CP053085">
    <property type="protein sequence ID" value="QJR36680.1"/>
    <property type="molecule type" value="Genomic_DNA"/>
</dbReference>
<proteinExistence type="inferred from homology"/>
<dbReference type="InterPro" id="IPR029016">
    <property type="entry name" value="GAF-like_dom_sf"/>
</dbReference>
<evidence type="ECO:0000259" key="2">
    <source>
        <dbReference type="Pfam" id="PF01590"/>
    </source>
</evidence>
<dbReference type="AlphaFoldDB" id="A0A6M4IPN2"/>
<reference evidence="3 4" key="1">
    <citation type="submission" date="2020-05" db="EMBL/GenBank/DDBJ databases">
        <title>Complete genome sequence of Gemmatimonas greenlandica TET16.</title>
        <authorList>
            <person name="Zeng Y."/>
        </authorList>
    </citation>
    <scope>NUCLEOTIDE SEQUENCE [LARGE SCALE GENOMIC DNA]</scope>
    <source>
        <strain evidence="3 4">TET16</strain>
    </source>
</reference>
<accession>A0A6M4IPN2</accession>
<dbReference type="PANTHER" id="PTHR21021">
    <property type="entry name" value="GAF/PUTATIVE CYTOSKELETAL PROTEIN"/>
    <property type="match status" value="1"/>
</dbReference>
<dbReference type="Proteomes" id="UP000500938">
    <property type="component" value="Chromosome"/>
</dbReference>
<evidence type="ECO:0000313" key="4">
    <source>
        <dbReference type="Proteomes" id="UP000500938"/>
    </source>
</evidence>
<dbReference type="KEGG" id="ggr:HKW67_14755"/>
<feature type="domain" description="GAF" evidence="2">
    <location>
        <begin position="40"/>
        <end position="162"/>
    </location>
</feature>
<dbReference type="PANTHER" id="PTHR21021:SF15">
    <property type="entry name" value="FREE METHIONINE-R-SULFOXIDE REDUCTASE"/>
    <property type="match status" value="1"/>
</dbReference>
<dbReference type="InterPro" id="IPR003018">
    <property type="entry name" value="GAF"/>
</dbReference>